<organism evidence="6 7">
    <name type="scientific">Candidatus Proximibacter danicus</name>
    <dbReference type="NCBI Taxonomy" id="2954365"/>
    <lineage>
        <taxon>Bacteria</taxon>
        <taxon>Pseudomonadati</taxon>
        <taxon>Pseudomonadota</taxon>
        <taxon>Betaproteobacteria</taxon>
        <taxon>Candidatus Proximibacter</taxon>
    </lineage>
</organism>
<comment type="caution">
    <text evidence="6">The sequence shown here is derived from an EMBL/GenBank/DDBJ whole genome shotgun (WGS) entry which is preliminary data.</text>
</comment>
<evidence type="ECO:0000313" key="6">
    <source>
        <dbReference type="EMBL" id="MBK8524240.1"/>
    </source>
</evidence>
<proteinExistence type="inferred from homology"/>
<evidence type="ECO:0000256" key="3">
    <source>
        <dbReference type="RuleBase" id="RU003457"/>
    </source>
</evidence>
<accession>A0A9D7K0I6</accession>
<comment type="similarity">
    <text evidence="1 3">Belongs to the pirin family.</text>
</comment>
<sequence>MIKLRPSGKRGYADHGWLQSWHSFSFADYYDPDEMGWGPLRVINEDIVAPGQGFPLHGHRDMEIVTVILDGALEHRDNLGNGAIVVPGEVQRMSAGTGVRHSEFNPSPDRPTHLLQIWIAPASNGIAPGYEQRRIGPLAAVSDSGADSDAGWQLLASPDGAEASVRIHQDARLLRAASVDATPLTYALAAGRLAYVQVIAGGVVVNGVTLAAGDGARIADETQLQFVSAAAFDFLLFDLPA</sequence>
<protein>
    <submittedName>
        <fullName evidence="6">Pirin family protein</fullName>
    </submittedName>
</protein>
<gene>
    <name evidence="6" type="ORF">IPL58_08980</name>
</gene>
<feature type="domain" description="Pirin N-terminal" evidence="4">
    <location>
        <begin position="12"/>
        <end position="119"/>
    </location>
</feature>
<dbReference type="PANTHER" id="PTHR43212">
    <property type="entry name" value="QUERCETIN 2,3-DIOXYGENASE"/>
    <property type="match status" value="1"/>
</dbReference>
<dbReference type="AlphaFoldDB" id="A0A9D7K0I6"/>
<feature type="binding site" evidence="2">
    <location>
        <position position="59"/>
    </location>
    <ligand>
        <name>Fe cation</name>
        <dbReference type="ChEBI" id="CHEBI:24875"/>
    </ligand>
</feature>
<dbReference type="EMBL" id="JADJUC010000007">
    <property type="protein sequence ID" value="MBK8524240.1"/>
    <property type="molecule type" value="Genomic_DNA"/>
</dbReference>
<reference evidence="6" key="1">
    <citation type="submission" date="2020-10" db="EMBL/GenBank/DDBJ databases">
        <title>Connecting structure to function with the recovery of over 1000 high-quality activated sludge metagenome-assembled genomes encoding full-length rRNA genes using long-read sequencing.</title>
        <authorList>
            <person name="Singleton C.M."/>
            <person name="Petriglieri F."/>
            <person name="Kristensen J.M."/>
            <person name="Kirkegaard R.H."/>
            <person name="Michaelsen T.Y."/>
            <person name="Andersen M.H."/>
            <person name="Karst S.M."/>
            <person name="Dueholm M.S."/>
            <person name="Nielsen P.H."/>
            <person name="Albertsen M."/>
        </authorList>
    </citation>
    <scope>NUCLEOTIDE SEQUENCE</scope>
    <source>
        <strain evidence="6">Hirt_18-Q3-R61-65_BATAC.395</strain>
    </source>
</reference>
<keyword evidence="2" id="KW-0479">Metal-binding</keyword>
<dbReference type="Pfam" id="PF02678">
    <property type="entry name" value="Pirin"/>
    <property type="match status" value="1"/>
</dbReference>
<comment type="cofactor">
    <cofactor evidence="2">
        <name>Fe cation</name>
        <dbReference type="ChEBI" id="CHEBI:24875"/>
    </cofactor>
    <text evidence="2">Binds 1 Fe cation per subunit.</text>
</comment>
<dbReference type="PIRSF" id="PIRSF006232">
    <property type="entry name" value="Pirin"/>
    <property type="match status" value="1"/>
</dbReference>
<evidence type="ECO:0000256" key="1">
    <source>
        <dbReference type="ARBA" id="ARBA00008416"/>
    </source>
</evidence>
<dbReference type="CDD" id="cd02910">
    <property type="entry name" value="cupin_Yhhw_N"/>
    <property type="match status" value="1"/>
</dbReference>
<evidence type="ECO:0000313" key="7">
    <source>
        <dbReference type="Proteomes" id="UP000886689"/>
    </source>
</evidence>
<dbReference type="Gene3D" id="2.60.120.10">
    <property type="entry name" value="Jelly Rolls"/>
    <property type="match status" value="2"/>
</dbReference>
<feature type="binding site" evidence="2">
    <location>
        <position position="57"/>
    </location>
    <ligand>
        <name>Fe cation</name>
        <dbReference type="ChEBI" id="CHEBI:24875"/>
    </ligand>
</feature>
<dbReference type="Pfam" id="PF17954">
    <property type="entry name" value="Pirin_C_2"/>
    <property type="match status" value="1"/>
</dbReference>
<feature type="binding site" evidence="2">
    <location>
        <position position="103"/>
    </location>
    <ligand>
        <name>Fe cation</name>
        <dbReference type="ChEBI" id="CHEBI:24875"/>
    </ligand>
</feature>
<name>A0A9D7K0I6_9PROT</name>
<dbReference type="InterPro" id="IPR041602">
    <property type="entry name" value="Quercetinase_C"/>
</dbReference>
<dbReference type="InterPro" id="IPR014710">
    <property type="entry name" value="RmlC-like_jellyroll"/>
</dbReference>
<dbReference type="InterPro" id="IPR012093">
    <property type="entry name" value="Pirin"/>
</dbReference>
<keyword evidence="2" id="KW-0408">Iron</keyword>
<dbReference type="InterPro" id="IPR003829">
    <property type="entry name" value="Pirin_N_dom"/>
</dbReference>
<dbReference type="InterPro" id="IPR011051">
    <property type="entry name" value="RmlC_Cupin_sf"/>
</dbReference>
<dbReference type="Proteomes" id="UP000886689">
    <property type="component" value="Unassembled WGS sequence"/>
</dbReference>
<evidence type="ECO:0000259" key="4">
    <source>
        <dbReference type="Pfam" id="PF02678"/>
    </source>
</evidence>
<dbReference type="PANTHER" id="PTHR43212:SF3">
    <property type="entry name" value="QUERCETIN 2,3-DIOXYGENASE"/>
    <property type="match status" value="1"/>
</dbReference>
<dbReference type="SUPFAM" id="SSF51182">
    <property type="entry name" value="RmlC-like cupins"/>
    <property type="match status" value="1"/>
</dbReference>
<feature type="domain" description="Quercetin 2,3-dioxygenase C-terminal cupin" evidence="5">
    <location>
        <begin position="154"/>
        <end position="239"/>
    </location>
</feature>
<dbReference type="GO" id="GO:0046872">
    <property type="term" value="F:metal ion binding"/>
    <property type="evidence" value="ECO:0007669"/>
    <property type="project" value="UniProtKB-KW"/>
</dbReference>
<feature type="binding site" evidence="2">
    <location>
        <position position="101"/>
    </location>
    <ligand>
        <name>Fe cation</name>
        <dbReference type="ChEBI" id="CHEBI:24875"/>
    </ligand>
</feature>
<evidence type="ECO:0000256" key="2">
    <source>
        <dbReference type="PIRSR" id="PIRSR006232-1"/>
    </source>
</evidence>
<evidence type="ECO:0000259" key="5">
    <source>
        <dbReference type="Pfam" id="PF17954"/>
    </source>
</evidence>